<evidence type="ECO:0000313" key="2">
    <source>
        <dbReference type="Proteomes" id="UP000290189"/>
    </source>
</evidence>
<name>A0A3P3YMT0_PLABS</name>
<evidence type="ECO:0000313" key="1">
    <source>
        <dbReference type="EMBL" id="SPR01508.1"/>
    </source>
</evidence>
<gene>
    <name evidence="1" type="ORF">PLBR_LOCUS8723</name>
</gene>
<geneLocation type="mitochondrion" evidence="1"/>
<organism evidence="1 2">
    <name type="scientific">Plasmodiophora brassicae</name>
    <name type="common">Clubroot disease agent</name>
    <dbReference type="NCBI Taxonomy" id="37360"/>
    <lineage>
        <taxon>Eukaryota</taxon>
        <taxon>Sar</taxon>
        <taxon>Rhizaria</taxon>
        <taxon>Endomyxa</taxon>
        <taxon>Phytomyxea</taxon>
        <taxon>Plasmodiophorida</taxon>
        <taxon>Plasmodiophoridae</taxon>
        <taxon>Plasmodiophora</taxon>
    </lineage>
</organism>
<protein>
    <submittedName>
        <fullName evidence="1">Uncharacterized protein</fullName>
    </submittedName>
</protein>
<keyword evidence="1" id="KW-0496">Mitochondrion</keyword>
<sequence length="440" mass="49071">MDSRRQWSAFSPSQRDSRLVMPPQVVSRRVGRHAIEEAARQAIPRSQPAISIRTPRIGILHDRQRPRAGSMVMPCRRGQQAVVVVGVHGVRAGRWIARRYMGKMRTCGLPRALYGWTVTDGRDHPDGVSVGAALVEADHAMVWPKYGLCQQWALGAVLCQFLGGVRHLPNRLAVPPELDMRLPAALVAESVRNSILFCHERTAAANMASHATLFDRTYDIICPLPALDARRASLVNLDMARVVARAWADAVPSAPPPAVVELIRRSFVLTPRSLETYRTQQRQSDPARLIHFNSIKIDPEQKERVRGARILVWHHDLSWGALAEAARNILFMGGADRVDVLTAMAPGTPMTTCCFEAATGANLDDVLFDMERPAKTDDVVLARTVIVNKHAVTWDQSNVHSEANAKRAWHDVLGEWIVAKWPRFVPSYVPRSNIYYKGNL</sequence>
<dbReference type="AlphaFoldDB" id="A0A3P3YMT0"/>
<dbReference type="EMBL" id="OVEO01000018">
    <property type="protein sequence ID" value="SPR01508.1"/>
    <property type="molecule type" value="Genomic_DNA"/>
</dbReference>
<accession>A0A3P3YMT0</accession>
<reference evidence="1 2" key="1">
    <citation type="submission" date="2018-03" db="EMBL/GenBank/DDBJ databases">
        <authorList>
            <person name="Fogelqvist J."/>
        </authorList>
    </citation>
    <scope>NUCLEOTIDE SEQUENCE [LARGE SCALE GENOMIC DNA]</scope>
</reference>
<proteinExistence type="predicted"/>
<dbReference type="Proteomes" id="UP000290189">
    <property type="component" value="Unassembled WGS sequence"/>
</dbReference>